<evidence type="ECO:0000259" key="4">
    <source>
        <dbReference type="PROSITE" id="PS51677"/>
    </source>
</evidence>
<dbReference type="PROSITE" id="PS51677">
    <property type="entry name" value="NODB"/>
    <property type="match status" value="1"/>
</dbReference>
<proteinExistence type="predicted"/>
<evidence type="ECO:0000256" key="3">
    <source>
        <dbReference type="SAM" id="MobiDB-lite"/>
    </source>
</evidence>
<dbReference type="PANTHER" id="PTHR34216:SF3">
    <property type="entry name" value="POLY-BETA-1,6-N-ACETYL-D-GLUCOSAMINE N-DEACETYLASE"/>
    <property type="match status" value="1"/>
</dbReference>
<dbReference type="InterPro" id="IPR051398">
    <property type="entry name" value="Polysacch_Deacetylase"/>
</dbReference>
<dbReference type="EMBL" id="AP025591">
    <property type="protein sequence ID" value="BDG05853.1"/>
    <property type="molecule type" value="Genomic_DNA"/>
</dbReference>
<name>A0ABN6N1I5_9BACT</name>
<comment type="subcellular location">
    <subcellularLocation>
        <location evidence="1">Secreted</location>
    </subcellularLocation>
</comment>
<keyword evidence="2" id="KW-0732">Signal</keyword>
<dbReference type="CDD" id="cd10918">
    <property type="entry name" value="CE4_NodB_like_5s_6s"/>
    <property type="match status" value="1"/>
</dbReference>
<reference evidence="6" key="1">
    <citation type="journal article" date="2022" name="Int. J. Syst. Evol. Microbiol.">
        <title>Anaeromyxobacter oryzae sp. nov., Anaeromyxobacter diazotrophicus sp. nov. and Anaeromyxobacter paludicola sp. nov., isolated from paddy soils.</title>
        <authorList>
            <person name="Itoh H."/>
            <person name="Xu Z."/>
            <person name="Mise K."/>
            <person name="Masuda Y."/>
            <person name="Ushijima N."/>
            <person name="Hayakawa C."/>
            <person name="Shiratori Y."/>
            <person name="Senoo K."/>
        </authorList>
    </citation>
    <scope>NUCLEOTIDE SEQUENCE [LARGE SCALE GENOMIC DNA]</scope>
    <source>
        <strain evidence="6">Red232</strain>
    </source>
</reference>
<dbReference type="Pfam" id="PF01522">
    <property type="entry name" value="Polysacc_deac_1"/>
    <property type="match status" value="1"/>
</dbReference>
<protein>
    <recommendedName>
        <fullName evidence="4">NodB homology domain-containing protein</fullName>
    </recommendedName>
</protein>
<dbReference type="InterPro" id="IPR011330">
    <property type="entry name" value="Glyco_hydro/deAcase_b/a-brl"/>
</dbReference>
<organism evidence="5 6">
    <name type="scientific">Anaeromyxobacter oryzae</name>
    <dbReference type="NCBI Taxonomy" id="2918170"/>
    <lineage>
        <taxon>Bacteria</taxon>
        <taxon>Pseudomonadati</taxon>
        <taxon>Myxococcota</taxon>
        <taxon>Myxococcia</taxon>
        <taxon>Myxococcales</taxon>
        <taxon>Cystobacterineae</taxon>
        <taxon>Anaeromyxobacteraceae</taxon>
        <taxon>Anaeromyxobacter</taxon>
    </lineage>
</organism>
<gene>
    <name evidence="5" type="ORF">AMOR_48490</name>
</gene>
<dbReference type="RefSeq" id="WP_248355030.1">
    <property type="nucleotide sequence ID" value="NZ_AP025591.1"/>
</dbReference>
<sequence>MAERADFSARWIAKRAVKAALAGALTAAGIHHAVRLVRRRQAGGSRVLILSYHRVTPDFAATARESLASLLVSTDTLRRQLELVGRRNDIVSLEEARRVLAEPPGRRRRRDVVAVTLDDGYADNAEHALPILAALKVPATVFIPTGYIGTERRLPHDRLHAALTELGRRGVPFERAGLPSPVQALLTACAESGPAATLDRLISRLPHDRLVALADALEARLGRTERDLPAGTRLMTWDEVRALDAAGIDVGGHTVNHAVLSNLPLAEARRELGACRDHVLEHLGKPPRHFAYPNGYYTPAVQREVGAAGFEAAVTIEDEENRRGQPAYGLKRKVLWENSTLGPVSWSGVVATCNVEGVFASLGLARPVPGVRPDPLPEPGVRTAPEADAGHRAAS</sequence>
<dbReference type="Proteomes" id="UP001162891">
    <property type="component" value="Chromosome"/>
</dbReference>
<dbReference type="Gene3D" id="3.20.20.370">
    <property type="entry name" value="Glycoside hydrolase/deacetylase"/>
    <property type="match status" value="1"/>
</dbReference>
<feature type="region of interest" description="Disordered" evidence="3">
    <location>
        <begin position="370"/>
        <end position="395"/>
    </location>
</feature>
<dbReference type="SUPFAM" id="SSF88713">
    <property type="entry name" value="Glycoside hydrolase/deacetylase"/>
    <property type="match status" value="1"/>
</dbReference>
<evidence type="ECO:0000256" key="2">
    <source>
        <dbReference type="ARBA" id="ARBA00022729"/>
    </source>
</evidence>
<keyword evidence="6" id="KW-1185">Reference proteome</keyword>
<dbReference type="PANTHER" id="PTHR34216">
    <property type="match status" value="1"/>
</dbReference>
<dbReference type="InterPro" id="IPR002509">
    <property type="entry name" value="NODB_dom"/>
</dbReference>
<evidence type="ECO:0000313" key="5">
    <source>
        <dbReference type="EMBL" id="BDG05853.1"/>
    </source>
</evidence>
<accession>A0ABN6N1I5</accession>
<evidence type="ECO:0000256" key="1">
    <source>
        <dbReference type="ARBA" id="ARBA00004613"/>
    </source>
</evidence>
<evidence type="ECO:0000313" key="6">
    <source>
        <dbReference type="Proteomes" id="UP001162891"/>
    </source>
</evidence>
<feature type="domain" description="NodB homology" evidence="4">
    <location>
        <begin position="111"/>
        <end position="395"/>
    </location>
</feature>